<keyword evidence="1" id="KW-0378">Hydrolase</keyword>
<accession>A0A081C597</accession>
<name>A0A081C597_VECG1</name>
<dbReference type="STRING" id="1499967.U27_06737"/>
<dbReference type="GO" id="GO:0004177">
    <property type="term" value="F:aminopeptidase activity"/>
    <property type="evidence" value="ECO:0007669"/>
    <property type="project" value="UniProtKB-KW"/>
</dbReference>
<reference evidence="1" key="1">
    <citation type="journal article" date="2015" name="PeerJ">
        <title>First genomic representation of candidate bacterial phylum KSB3 points to enhanced environmental sensing as a trigger of wastewater bulking.</title>
        <authorList>
            <person name="Sekiguchi Y."/>
            <person name="Ohashi A."/>
            <person name="Parks D.H."/>
            <person name="Yamauchi T."/>
            <person name="Tyson G.W."/>
            <person name="Hugenholtz P."/>
        </authorList>
    </citation>
    <scope>NUCLEOTIDE SEQUENCE [LARGE SCALE GENOMIC DNA]</scope>
</reference>
<keyword evidence="1" id="KW-0031">Aminopeptidase</keyword>
<dbReference type="SUPFAM" id="SSF53187">
    <property type="entry name" value="Zn-dependent exopeptidases"/>
    <property type="match status" value="1"/>
</dbReference>
<dbReference type="EMBL" id="DF820470">
    <property type="protein sequence ID" value="GAK59752.1"/>
    <property type="molecule type" value="Genomic_DNA"/>
</dbReference>
<protein>
    <submittedName>
        <fullName evidence="1">Putative aminopeptidase (M28 family)</fullName>
    </submittedName>
</protein>
<sequence length="96" mass="11053">MFDQIQLVINLDGAGYYDGKTSYSLYGCPQPLADHIRQSLNPHSELYEGELWYQSDHMIFVINQRPALTITAEKFIQLCTDITHTEKDRSHIYACA</sequence>
<keyword evidence="1" id="KW-0645">Protease</keyword>
<dbReference type="Gene3D" id="3.40.630.10">
    <property type="entry name" value="Zn peptidases"/>
    <property type="match status" value="1"/>
</dbReference>
<dbReference type="HOGENOM" id="CLU_2354102_0_0_0"/>
<evidence type="ECO:0000313" key="2">
    <source>
        <dbReference type="Proteomes" id="UP000030661"/>
    </source>
</evidence>
<dbReference type="Proteomes" id="UP000030661">
    <property type="component" value="Unassembled WGS sequence"/>
</dbReference>
<keyword evidence="2" id="KW-1185">Reference proteome</keyword>
<gene>
    <name evidence="1" type="ORF">U27_06737</name>
</gene>
<dbReference type="AlphaFoldDB" id="A0A081C597"/>
<organism evidence="1">
    <name type="scientific">Vecturithrix granuli</name>
    <dbReference type="NCBI Taxonomy" id="1499967"/>
    <lineage>
        <taxon>Bacteria</taxon>
        <taxon>Candidatus Moduliflexota</taxon>
        <taxon>Candidatus Vecturitrichia</taxon>
        <taxon>Candidatus Vecturitrichales</taxon>
        <taxon>Candidatus Vecturitrichaceae</taxon>
        <taxon>Candidatus Vecturithrix</taxon>
    </lineage>
</organism>
<dbReference type="eggNOG" id="COG2234">
    <property type="taxonomic scope" value="Bacteria"/>
</dbReference>
<proteinExistence type="predicted"/>
<evidence type="ECO:0000313" key="1">
    <source>
        <dbReference type="EMBL" id="GAK59752.1"/>
    </source>
</evidence>